<evidence type="ECO:0000256" key="2">
    <source>
        <dbReference type="SAM" id="Coils"/>
    </source>
</evidence>
<feature type="coiled-coil region" evidence="2">
    <location>
        <begin position="170"/>
        <end position="197"/>
    </location>
</feature>
<reference evidence="5 6" key="1">
    <citation type="journal article" date="2013" name="PLoS ONE">
        <title>The first genomic and proteomic characterization of a deep-sea sulfate reducer: insights into the piezophilic lifestyle of Desulfovibrio piezophilus.</title>
        <authorList>
            <person name="Pradel N."/>
            <person name="Ji B."/>
            <person name="Gimenez G."/>
            <person name="Talla E."/>
            <person name="Lenoble P."/>
            <person name="Garel M."/>
            <person name="Tamburini C."/>
            <person name="Fourquet P."/>
            <person name="Lebrun R."/>
            <person name="Bertin P."/>
            <person name="Denis Y."/>
            <person name="Pophillat M."/>
            <person name="Barbe V."/>
            <person name="Ollivier B."/>
            <person name="Dolla A."/>
        </authorList>
    </citation>
    <scope>NUCLEOTIDE SEQUENCE [LARGE SCALE GENOMIC DNA]</scope>
    <source>
        <strain evidence="6">DSM 10523 / SB164P1</strain>
    </source>
</reference>
<dbReference type="BioCyc" id="DPIE1322246:BN4_RS14875-MONOMER"/>
<dbReference type="GO" id="GO:1990281">
    <property type="term" value="C:efflux pump complex"/>
    <property type="evidence" value="ECO:0007669"/>
    <property type="project" value="TreeGrafter"/>
</dbReference>
<evidence type="ECO:0000256" key="1">
    <source>
        <dbReference type="ARBA" id="ARBA00009477"/>
    </source>
</evidence>
<keyword evidence="3" id="KW-0812">Transmembrane</keyword>
<dbReference type="SUPFAM" id="SSF111369">
    <property type="entry name" value="HlyD-like secretion proteins"/>
    <property type="match status" value="1"/>
</dbReference>
<dbReference type="NCBIfam" id="TIGR01730">
    <property type="entry name" value="RND_mfp"/>
    <property type="match status" value="1"/>
</dbReference>
<keyword evidence="6" id="KW-1185">Reference proteome</keyword>
<dbReference type="PATRIC" id="fig|879567.3.peg.3186"/>
<gene>
    <name evidence="5" type="ordered locus">BN4_20128</name>
</gene>
<accession>M1WN63</accession>
<dbReference type="OrthoDB" id="9806939at2"/>
<evidence type="ECO:0000313" key="5">
    <source>
        <dbReference type="EMBL" id="CCH50190.1"/>
    </source>
</evidence>
<evidence type="ECO:0000313" key="6">
    <source>
        <dbReference type="Proteomes" id="UP000011724"/>
    </source>
</evidence>
<dbReference type="EMBL" id="FO203427">
    <property type="protein sequence ID" value="CCH50190.1"/>
    <property type="molecule type" value="Genomic_DNA"/>
</dbReference>
<dbReference type="HOGENOM" id="CLU_018816_18_2_7"/>
<dbReference type="Gene3D" id="2.40.420.20">
    <property type="match status" value="1"/>
</dbReference>
<organism evidence="5 6">
    <name type="scientific">Pseudodesulfovibrio piezophilus (strain DSM 21447 / JCM 15486 / C1TLV30)</name>
    <name type="common">Desulfovibrio piezophilus</name>
    <dbReference type="NCBI Taxonomy" id="1322246"/>
    <lineage>
        <taxon>Bacteria</taxon>
        <taxon>Pseudomonadati</taxon>
        <taxon>Thermodesulfobacteriota</taxon>
        <taxon>Desulfovibrionia</taxon>
        <taxon>Desulfovibrionales</taxon>
        <taxon>Desulfovibrionaceae</taxon>
    </lineage>
</organism>
<evidence type="ECO:0000259" key="4">
    <source>
        <dbReference type="Pfam" id="PF25917"/>
    </source>
</evidence>
<reference evidence="6" key="2">
    <citation type="journal article" date="2013" name="Stand. Genomic Sci.">
        <title>Complete genome sequence of Desulfocapsa sulfexigens, a marine deltaproteobacterium specialized in disproportionating inorganic sulfur compounds.</title>
        <authorList>
            <person name="Finster K.W."/>
            <person name="Kjeldsen K.U."/>
            <person name="Kube M."/>
            <person name="Reinhardt R."/>
            <person name="Mussmann M."/>
            <person name="Amann R."/>
            <person name="Schreiber L."/>
        </authorList>
    </citation>
    <scope>NUCLEOTIDE SEQUENCE [LARGE SCALE GENOMIC DNA]</scope>
    <source>
        <strain evidence="6">DSM 10523 / SB164P1</strain>
    </source>
</reference>
<dbReference type="Gene3D" id="2.40.50.100">
    <property type="match status" value="1"/>
</dbReference>
<dbReference type="GO" id="GO:0015562">
    <property type="term" value="F:efflux transmembrane transporter activity"/>
    <property type="evidence" value="ECO:0007669"/>
    <property type="project" value="TreeGrafter"/>
</dbReference>
<keyword evidence="2" id="KW-0175">Coiled coil</keyword>
<dbReference type="KEGG" id="dpi:BN4_20128"/>
<dbReference type="InterPro" id="IPR058625">
    <property type="entry name" value="MdtA-like_BSH"/>
</dbReference>
<dbReference type="Gene3D" id="1.10.287.470">
    <property type="entry name" value="Helix hairpin bin"/>
    <property type="match status" value="1"/>
</dbReference>
<comment type="similarity">
    <text evidence="1">Belongs to the membrane fusion protein (MFP) (TC 8.A.1) family.</text>
</comment>
<dbReference type="RefSeq" id="WP_015416232.1">
    <property type="nucleotide sequence ID" value="NC_020409.1"/>
</dbReference>
<sequence length="421" mass="45490">MTQKERRFSGLFSVKILIPTVILLTAAMGAYVMIKTAPKAHRVAPVTILPTVEVATYEKGSHAIGLSVMGTVVAANEVTLVSRLSGEIVSVSDSFLPGGFFRKGDEVLRIDPKDYELALRETKADMVTAEYDLKVEQGYQNVAGREWNLLKKSAKGTEQEAELALRKPHLLKAQADLEAAKAQVEQAEINLQRTKVTAPFASMIESKSSDIGATVAAQEALATIVGTDEFWVEVSVPVDRLDHITFPMADGTVGSKTTVYNGKDETSARREGHVIRLLPSLESEGRMARVLISIADPLNLKGDPSLKPILLGSYVKVVIAGGEIADSYAIPRKVFRDNSKIWVLGQDGTLDIRTVNPVWRDAQTILLKEGLMPGEQVVLSSLTAPMQGMKLQAASDTAVTVKTTVSVEAKNDLAAEVSHGE</sequence>
<name>M1WN63_PSEP2</name>
<dbReference type="PANTHER" id="PTHR30469">
    <property type="entry name" value="MULTIDRUG RESISTANCE PROTEIN MDTA"/>
    <property type="match status" value="1"/>
</dbReference>
<dbReference type="Proteomes" id="UP000011724">
    <property type="component" value="Chromosome"/>
</dbReference>
<dbReference type="Pfam" id="PF25917">
    <property type="entry name" value="BSH_RND"/>
    <property type="match status" value="1"/>
</dbReference>
<dbReference type="AlphaFoldDB" id="M1WN63"/>
<keyword evidence="3" id="KW-0472">Membrane</keyword>
<feature type="transmembrane region" description="Helical" evidence="3">
    <location>
        <begin position="12"/>
        <end position="34"/>
    </location>
</feature>
<evidence type="ECO:0000256" key="3">
    <source>
        <dbReference type="SAM" id="Phobius"/>
    </source>
</evidence>
<dbReference type="Gene3D" id="2.40.30.170">
    <property type="match status" value="1"/>
</dbReference>
<dbReference type="PANTHER" id="PTHR30469:SF15">
    <property type="entry name" value="HLYD FAMILY OF SECRETION PROTEINS"/>
    <property type="match status" value="1"/>
</dbReference>
<dbReference type="STRING" id="1322246.BN4_20128"/>
<proteinExistence type="inferred from homology"/>
<feature type="domain" description="Multidrug resistance protein MdtA-like barrel-sandwich hybrid" evidence="4">
    <location>
        <begin position="76"/>
        <end position="225"/>
    </location>
</feature>
<dbReference type="InterPro" id="IPR006143">
    <property type="entry name" value="RND_pump_MFP"/>
</dbReference>
<keyword evidence="3" id="KW-1133">Transmembrane helix</keyword>
<protein>
    <submittedName>
        <fullName evidence="5">Efflux transporter, RND family, MFP subunit</fullName>
    </submittedName>
</protein>
<dbReference type="eggNOG" id="COG0845">
    <property type="taxonomic scope" value="Bacteria"/>
</dbReference>